<name>A0A811NEA2_9POAL</name>
<evidence type="ECO:0000256" key="1">
    <source>
        <dbReference type="ARBA" id="ARBA00022737"/>
    </source>
</evidence>
<evidence type="ECO:0000313" key="3">
    <source>
        <dbReference type="EMBL" id="CAD6222752.1"/>
    </source>
</evidence>
<dbReference type="GO" id="GO:0005509">
    <property type="term" value="F:calcium ion binding"/>
    <property type="evidence" value="ECO:0007669"/>
    <property type="project" value="InterPro"/>
</dbReference>
<keyword evidence="2" id="KW-0041">Annexin</keyword>
<reference evidence="3" key="1">
    <citation type="submission" date="2020-10" db="EMBL/GenBank/DDBJ databases">
        <authorList>
            <person name="Han B."/>
            <person name="Lu T."/>
            <person name="Zhao Q."/>
            <person name="Huang X."/>
            <person name="Zhao Y."/>
        </authorList>
    </citation>
    <scope>NUCLEOTIDE SEQUENCE</scope>
</reference>
<evidence type="ECO:0000313" key="4">
    <source>
        <dbReference type="Proteomes" id="UP000604825"/>
    </source>
</evidence>
<dbReference type="Pfam" id="PF00191">
    <property type="entry name" value="Annexin"/>
    <property type="match status" value="1"/>
</dbReference>
<keyword evidence="4" id="KW-1185">Reference proteome</keyword>
<dbReference type="GO" id="GO:0005544">
    <property type="term" value="F:calcium-dependent phospholipid binding"/>
    <property type="evidence" value="ECO:0007669"/>
    <property type="project" value="InterPro"/>
</dbReference>
<dbReference type="OrthoDB" id="10442958at2759"/>
<dbReference type="Gene3D" id="1.10.220.10">
    <property type="entry name" value="Annexin"/>
    <property type="match status" value="1"/>
</dbReference>
<keyword evidence="1" id="KW-0677">Repeat</keyword>
<organism evidence="3 4">
    <name type="scientific">Miscanthus lutarioriparius</name>
    <dbReference type="NCBI Taxonomy" id="422564"/>
    <lineage>
        <taxon>Eukaryota</taxon>
        <taxon>Viridiplantae</taxon>
        <taxon>Streptophyta</taxon>
        <taxon>Embryophyta</taxon>
        <taxon>Tracheophyta</taxon>
        <taxon>Spermatophyta</taxon>
        <taxon>Magnoliopsida</taxon>
        <taxon>Liliopsida</taxon>
        <taxon>Poales</taxon>
        <taxon>Poaceae</taxon>
        <taxon>PACMAD clade</taxon>
        <taxon>Panicoideae</taxon>
        <taxon>Andropogonodae</taxon>
        <taxon>Andropogoneae</taxon>
        <taxon>Saccharinae</taxon>
        <taxon>Miscanthus</taxon>
    </lineage>
</organism>
<dbReference type="EMBL" id="CAJGYO010000004">
    <property type="protein sequence ID" value="CAD6222752.1"/>
    <property type="molecule type" value="Genomic_DNA"/>
</dbReference>
<dbReference type="InterPro" id="IPR018502">
    <property type="entry name" value="Annexin_repeat"/>
</dbReference>
<gene>
    <name evidence="3" type="ORF">NCGR_LOCUS15276</name>
</gene>
<evidence type="ECO:0000256" key="2">
    <source>
        <dbReference type="ARBA" id="ARBA00023216"/>
    </source>
</evidence>
<accession>A0A811NEA2</accession>
<proteinExistence type="predicted"/>
<dbReference type="Proteomes" id="UP000604825">
    <property type="component" value="Unassembled WGS sequence"/>
</dbReference>
<dbReference type="AlphaFoldDB" id="A0A811NEA2"/>
<dbReference type="SUPFAM" id="SSF47874">
    <property type="entry name" value="Annexin"/>
    <property type="match status" value="1"/>
</dbReference>
<sequence>MRTAGWRADKVALIGVLCRRTAAQRAAIRRAYAFLYREPLLDCFRYKLSRHCLLSVDFWVESDDPVDDGSG</sequence>
<comment type="caution">
    <text evidence="3">The sequence shown here is derived from an EMBL/GenBank/DDBJ whole genome shotgun (WGS) entry which is preliminary data.</text>
</comment>
<dbReference type="InterPro" id="IPR037104">
    <property type="entry name" value="Annexin_sf"/>
</dbReference>
<protein>
    <submittedName>
        <fullName evidence="3">Uncharacterized protein</fullName>
    </submittedName>
</protein>